<dbReference type="SUPFAM" id="SSF53098">
    <property type="entry name" value="Ribonuclease H-like"/>
    <property type="match status" value="1"/>
</dbReference>
<dbReference type="AlphaFoldDB" id="A0A2U8PJI7"/>
<dbReference type="GeneID" id="92969808"/>
<dbReference type="GO" id="GO:0003677">
    <property type="term" value="F:DNA binding"/>
    <property type="evidence" value="ECO:0007669"/>
    <property type="project" value="InterPro"/>
</dbReference>
<dbReference type="Gene3D" id="3.30.420.10">
    <property type="entry name" value="Ribonuclease H-like superfamily/Ribonuclease H"/>
    <property type="match status" value="1"/>
</dbReference>
<dbReference type="GO" id="GO:0004803">
    <property type="term" value="F:transposase activity"/>
    <property type="evidence" value="ECO:0007669"/>
    <property type="project" value="InterPro"/>
</dbReference>
<feature type="region of interest" description="Disordered" evidence="1">
    <location>
        <begin position="373"/>
        <end position="396"/>
    </location>
</feature>
<dbReference type="EMBL" id="CP029425">
    <property type="protein sequence ID" value="AWL97878.1"/>
    <property type="molecule type" value="Genomic_DNA"/>
</dbReference>
<name>A0A2U8PJI7_9BRAD</name>
<evidence type="ECO:0000313" key="4">
    <source>
        <dbReference type="Proteomes" id="UP000215703"/>
    </source>
</evidence>
<gene>
    <name evidence="3" type="ORF">CIT37_03900</name>
</gene>
<reference evidence="3 4" key="1">
    <citation type="journal article" date="2014" name="Int. J. Syst. Evol. Microbiol.">
        <title>Bradyrhizobium ottawaense sp. nov., a symbiotic nitrogen fixing bacterium from root nodules of soybeans in Canada.</title>
        <authorList>
            <person name="Yu X."/>
            <person name="Cloutier S."/>
            <person name="Tambong J.T."/>
            <person name="Bromfield E.S."/>
        </authorList>
    </citation>
    <scope>NUCLEOTIDE SEQUENCE [LARGE SCALE GENOMIC DNA]</scope>
    <source>
        <strain evidence="3 4">OO99</strain>
    </source>
</reference>
<dbReference type="InterPro" id="IPR002514">
    <property type="entry name" value="Transposase_8"/>
</dbReference>
<sequence>MKRSRFSEEQIIGILKEHEAGVSVADLCRKHGVSDASIYKWKAKFGGMEVSEAKRLKTLEDENTRLKRLLADSMLDNAALKDPLGKEVVTPAAKRKAVAHLVAAHGMSERRACKAIGCCRMTMRYRTTRADEAGVRQRMKAIAQERRRFGYRRLHVLLKREGYLINHKKLFRLYREERLAVRRRGGRKRAIGTRAPMMVPMAPNDRWSLDFVSDQLTDGRRFRILTVVDDCTRECLALVADTSLSGTRVARELDRLLMERGKPKMVVSDNGSEFTSNAILTWADQSRVAWHYIAPGKPMQNAFIESFNGRLRDELLNETLFTSLAHARVALRCWRTDYNDARPHSRLGWKTPSEFAFTCDPRRDLALRYAEGSAPAPVATTAQPGKSNSRGELRTG</sequence>
<evidence type="ECO:0000313" key="3">
    <source>
        <dbReference type="EMBL" id="AWL97878.1"/>
    </source>
</evidence>
<reference evidence="3 4" key="2">
    <citation type="journal article" date="2017" name="Syst. Appl. Microbiol.">
        <title>Soybeans inoculated with root zone soils of Canadian native legumes harbour diverse and novel Bradyrhizobium spp. that possess agricultural potential.</title>
        <authorList>
            <person name="Bromfield E.S.P."/>
            <person name="Cloutier S."/>
            <person name="Tambong J.T."/>
            <person name="Tran Thi T.V."/>
        </authorList>
    </citation>
    <scope>NUCLEOTIDE SEQUENCE [LARGE SCALE GENOMIC DNA]</scope>
    <source>
        <strain evidence="3 4">OO99</strain>
    </source>
</reference>
<dbReference type="KEGG" id="bot:CIT37_03900"/>
<dbReference type="InterPro" id="IPR009057">
    <property type="entry name" value="Homeodomain-like_sf"/>
</dbReference>
<dbReference type="InterPro" id="IPR048020">
    <property type="entry name" value="Transpos_IS3"/>
</dbReference>
<dbReference type="InterPro" id="IPR036397">
    <property type="entry name" value="RNaseH_sf"/>
</dbReference>
<protein>
    <submittedName>
        <fullName evidence="3">IS3 family transposase</fullName>
    </submittedName>
</protein>
<dbReference type="RefSeq" id="WP_095425220.1">
    <property type="nucleotide sequence ID" value="NZ_CP029425.2"/>
</dbReference>
<dbReference type="GO" id="GO:0015074">
    <property type="term" value="P:DNA integration"/>
    <property type="evidence" value="ECO:0007669"/>
    <property type="project" value="InterPro"/>
</dbReference>
<dbReference type="Proteomes" id="UP000215703">
    <property type="component" value="Chromosome"/>
</dbReference>
<evidence type="ECO:0000256" key="1">
    <source>
        <dbReference type="SAM" id="MobiDB-lite"/>
    </source>
</evidence>
<dbReference type="NCBIfam" id="NF033516">
    <property type="entry name" value="transpos_IS3"/>
    <property type="match status" value="1"/>
</dbReference>
<dbReference type="GO" id="GO:0006313">
    <property type="term" value="P:DNA transposition"/>
    <property type="evidence" value="ECO:0007669"/>
    <property type="project" value="InterPro"/>
</dbReference>
<evidence type="ECO:0000259" key="2">
    <source>
        <dbReference type="PROSITE" id="PS50994"/>
    </source>
</evidence>
<proteinExistence type="predicted"/>
<dbReference type="InterPro" id="IPR001584">
    <property type="entry name" value="Integrase_cat-core"/>
</dbReference>
<dbReference type="PANTHER" id="PTHR47515:SF1">
    <property type="entry name" value="BLR2054 PROTEIN"/>
    <property type="match status" value="1"/>
</dbReference>
<dbReference type="InterPro" id="IPR025948">
    <property type="entry name" value="HTH-like_dom"/>
</dbReference>
<dbReference type="SUPFAM" id="SSF46689">
    <property type="entry name" value="Homeodomain-like"/>
    <property type="match status" value="1"/>
</dbReference>
<dbReference type="Pfam" id="PF13276">
    <property type="entry name" value="HTH_21"/>
    <property type="match status" value="1"/>
</dbReference>
<dbReference type="InterPro" id="IPR012337">
    <property type="entry name" value="RNaseH-like_sf"/>
</dbReference>
<dbReference type="Pfam" id="PF01527">
    <property type="entry name" value="HTH_Tnp_1"/>
    <property type="match status" value="1"/>
</dbReference>
<dbReference type="Pfam" id="PF13683">
    <property type="entry name" value="rve_3"/>
    <property type="match status" value="1"/>
</dbReference>
<organism evidence="3 4">
    <name type="scientific">Bradyrhizobium ottawaense</name>
    <dbReference type="NCBI Taxonomy" id="931866"/>
    <lineage>
        <taxon>Bacteria</taxon>
        <taxon>Pseudomonadati</taxon>
        <taxon>Pseudomonadota</taxon>
        <taxon>Alphaproteobacteria</taxon>
        <taxon>Hyphomicrobiales</taxon>
        <taxon>Nitrobacteraceae</taxon>
        <taxon>Bradyrhizobium</taxon>
    </lineage>
</organism>
<feature type="domain" description="Integrase catalytic" evidence="2">
    <location>
        <begin position="199"/>
        <end position="360"/>
    </location>
</feature>
<dbReference type="PROSITE" id="PS50994">
    <property type="entry name" value="INTEGRASE"/>
    <property type="match status" value="1"/>
</dbReference>
<accession>A0A2U8PJI7</accession>
<dbReference type="PANTHER" id="PTHR47515">
    <property type="entry name" value="LOW CALCIUM RESPONSE LOCUS PROTEIN T"/>
    <property type="match status" value="1"/>
</dbReference>